<dbReference type="OrthoDB" id="5801306at2"/>
<dbReference type="Pfam" id="PF05406">
    <property type="entry name" value="WGR"/>
    <property type="match status" value="1"/>
</dbReference>
<name>A0A2G5JZW7_9RHOB</name>
<dbReference type="Proteomes" id="UP000231516">
    <property type="component" value="Unassembled WGS sequence"/>
</dbReference>
<keyword evidence="3" id="KW-1185">Reference proteome</keyword>
<dbReference type="AlphaFoldDB" id="A0A2G5JZW7"/>
<dbReference type="SUPFAM" id="SSF142921">
    <property type="entry name" value="WGR domain-like"/>
    <property type="match status" value="1"/>
</dbReference>
<dbReference type="PROSITE" id="PS51977">
    <property type="entry name" value="WGR"/>
    <property type="match status" value="1"/>
</dbReference>
<evidence type="ECO:0000313" key="2">
    <source>
        <dbReference type="EMBL" id="PIB22818.1"/>
    </source>
</evidence>
<dbReference type="InterPro" id="IPR008893">
    <property type="entry name" value="WGR_domain"/>
</dbReference>
<comment type="caution">
    <text evidence="2">The sequence shown here is derived from an EMBL/GenBank/DDBJ whole genome shotgun (WGS) entry which is preliminary data.</text>
</comment>
<dbReference type="Gene3D" id="2.20.140.10">
    <property type="entry name" value="WGR domain"/>
    <property type="match status" value="1"/>
</dbReference>
<gene>
    <name evidence="2" type="ORF">BFP76_09800</name>
</gene>
<proteinExistence type="predicted"/>
<sequence>MPSCLLHRINQTHDFASFYRVEICANLFEEFSVVREWGRVGRHGRQIIQLFPDLVSASTAADKVRETAIKRGYQRI</sequence>
<evidence type="ECO:0000313" key="3">
    <source>
        <dbReference type="Proteomes" id="UP000231516"/>
    </source>
</evidence>
<accession>A0A2G5JZW7</accession>
<dbReference type="InterPro" id="IPR036930">
    <property type="entry name" value="WGR_dom_sf"/>
</dbReference>
<dbReference type="InterPro" id="IPR049809">
    <property type="entry name" value="YehF/YfeS-like_WGR"/>
</dbReference>
<reference evidence="2 3" key="1">
    <citation type="submission" date="2016-08" db="EMBL/GenBank/DDBJ databases">
        <title>Draft genome of Amylibacter sp. strain 4G11.</title>
        <authorList>
            <person name="Wong S.-K."/>
            <person name="Hamasaki K."/>
            <person name="Yoshizawa S."/>
        </authorList>
    </citation>
    <scope>NUCLEOTIDE SEQUENCE [LARGE SCALE GENOMIC DNA]</scope>
    <source>
        <strain evidence="2 3">4G11</strain>
    </source>
</reference>
<feature type="domain" description="WGR" evidence="1">
    <location>
        <begin position="1"/>
        <end position="76"/>
    </location>
</feature>
<evidence type="ECO:0000259" key="1">
    <source>
        <dbReference type="PROSITE" id="PS51977"/>
    </source>
</evidence>
<dbReference type="CDD" id="cd07996">
    <property type="entry name" value="WGR_MMR_like"/>
    <property type="match status" value="1"/>
</dbReference>
<dbReference type="SMART" id="SM00773">
    <property type="entry name" value="WGR"/>
    <property type="match status" value="1"/>
</dbReference>
<organism evidence="2 3">
    <name type="scientific">Paramylibacter kogurei</name>
    <dbReference type="NCBI Taxonomy" id="1889778"/>
    <lineage>
        <taxon>Bacteria</taxon>
        <taxon>Pseudomonadati</taxon>
        <taxon>Pseudomonadota</taxon>
        <taxon>Alphaproteobacteria</taxon>
        <taxon>Rhodobacterales</taxon>
        <taxon>Paracoccaceae</taxon>
        <taxon>Paramylibacter</taxon>
    </lineage>
</organism>
<protein>
    <recommendedName>
        <fullName evidence="1">WGR domain-containing protein</fullName>
    </recommendedName>
</protein>
<dbReference type="EMBL" id="MDGM01000015">
    <property type="protein sequence ID" value="PIB22818.1"/>
    <property type="molecule type" value="Genomic_DNA"/>
</dbReference>